<gene>
    <name evidence="2" type="ORF">RYF40_001091</name>
</gene>
<dbReference type="Gene3D" id="3.30.1830.10">
    <property type="entry name" value="YehR-like"/>
    <property type="match status" value="1"/>
</dbReference>
<dbReference type="RefSeq" id="WP_053092355.1">
    <property type="nucleotide sequence ID" value="NZ_CABGKK010000001.1"/>
</dbReference>
<organism evidence="2">
    <name type="scientific">Klebsiella oxytoca</name>
    <dbReference type="NCBI Taxonomy" id="571"/>
    <lineage>
        <taxon>Bacteria</taxon>
        <taxon>Pseudomonadati</taxon>
        <taxon>Pseudomonadota</taxon>
        <taxon>Gammaproteobacteria</taxon>
        <taxon>Enterobacterales</taxon>
        <taxon>Enterobacteriaceae</taxon>
        <taxon>Klebsiella/Raoultella group</taxon>
        <taxon>Klebsiella</taxon>
    </lineage>
</organism>
<dbReference type="PIRSF" id="PIRSF006187">
    <property type="entry name" value="DUF1307"/>
    <property type="match status" value="1"/>
</dbReference>
<evidence type="ECO:0000256" key="1">
    <source>
        <dbReference type="SAM" id="SignalP"/>
    </source>
</evidence>
<feature type="chain" id="PRO_5042476831" evidence="1">
    <location>
        <begin position="22"/>
        <end position="167"/>
    </location>
</feature>
<reference evidence="2" key="1">
    <citation type="submission" date="2024-02" db="EMBL/GenBank/DDBJ databases">
        <authorList>
            <consortium name="Clinical and Environmental Microbiology Branch: Whole genome sequencing antimicrobial resistance pathogens in the healthcare setting"/>
        </authorList>
    </citation>
    <scope>NUCLEOTIDE SEQUENCE</scope>
    <source>
        <strain evidence="2">2023BB-00086</strain>
    </source>
</reference>
<comment type="caution">
    <text evidence="2">The sequence shown here is derived from an EMBL/GenBank/DDBJ whole genome shotgun (WGS) entry which is preliminary data.</text>
</comment>
<accession>A0AAI9GTC7</accession>
<dbReference type="InterPro" id="IPR036699">
    <property type="entry name" value="YehR-like_sf"/>
</dbReference>
<feature type="signal peptide" evidence="1">
    <location>
        <begin position="1"/>
        <end position="21"/>
    </location>
</feature>
<evidence type="ECO:0000313" key="2">
    <source>
        <dbReference type="EMBL" id="EML7080683.1"/>
    </source>
</evidence>
<sequence length="167" mass="18796">MRSTARLKPLFVALFLCASLASCDKNEDKTFVQKIAESDAPEQHQTFTNNLNGVDVKITYYYKGDVVLRQTAENTLPYDVLAAKNKEHARMIIEQIAGAYRETEGVSDVIEYFDDRASEHMTIDFSKAKISELCKLPGINITDCSGKYLSMARSERLILKDGFKAVE</sequence>
<protein>
    <submittedName>
        <fullName evidence="2">DUF1307 domain-containing protein</fullName>
    </submittedName>
</protein>
<dbReference type="EMBL" id="ABNOCX020000002">
    <property type="protein sequence ID" value="EML7080683.1"/>
    <property type="molecule type" value="Genomic_DNA"/>
</dbReference>
<proteinExistence type="predicted"/>
<dbReference type="InterPro" id="IPR009736">
    <property type="entry name" value="DUF1307"/>
</dbReference>
<dbReference type="Pfam" id="PF06998">
    <property type="entry name" value="DUF1307"/>
    <property type="match status" value="1"/>
</dbReference>
<name>A0AAI9GTC7_KLEOX</name>
<dbReference type="SUPFAM" id="SSF160704">
    <property type="entry name" value="YehR-like"/>
    <property type="match status" value="1"/>
</dbReference>
<keyword evidence="1" id="KW-0732">Signal</keyword>
<dbReference type="PROSITE" id="PS51257">
    <property type="entry name" value="PROKAR_LIPOPROTEIN"/>
    <property type="match status" value="1"/>
</dbReference>
<dbReference type="AlphaFoldDB" id="A0AAI9GTC7"/>